<evidence type="ECO:0000313" key="4">
    <source>
        <dbReference type="Proteomes" id="UP000827892"/>
    </source>
</evidence>
<protein>
    <recommendedName>
        <fullName evidence="5">Peptidase M12A domain-containing protein</fullName>
    </recommendedName>
</protein>
<dbReference type="SUPFAM" id="SSF55486">
    <property type="entry name" value="Metalloproteases ('zincins'), catalytic domain"/>
    <property type="match status" value="1"/>
</dbReference>
<dbReference type="GO" id="GO:0008237">
    <property type="term" value="F:metallopeptidase activity"/>
    <property type="evidence" value="ECO:0007669"/>
    <property type="project" value="InterPro"/>
</dbReference>
<keyword evidence="1" id="KW-0472">Membrane</keyword>
<dbReference type="Gene3D" id="3.40.390.10">
    <property type="entry name" value="Collagenase (Catalytic Domain)"/>
    <property type="match status" value="1"/>
</dbReference>
<feature type="transmembrane region" description="Helical" evidence="1">
    <location>
        <begin position="394"/>
        <end position="415"/>
    </location>
</feature>
<dbReference type="AlphaFoldDB" id="A0AAE9DGI3"/>
<evidence type="ECO:0000256" key="1">
    <source>
        <dbReference type="SAM" id="Phobius"/>
    </source>
</evidence>
<dbReference type="Proteomes" id="UP000827892">
    <property type="component" value="Chromosome II"/>
</dbReference>
<evidence type="ECO:0000313" key="3">
    <source>
        <dbReference type="EMBL" id="ULU04037.1"/>
    </source>
</evidence>
<name>A0AAE9DGI3_CAEBR</name>
<proteinExistence type="predicted"/>
<feature type="signal peptide" evidence="2">
    <location>
        <begin position="1"/>
        <end position="19"/>
    </location>
</feature>
<keyword evidence="1" id="KW-0812">Transmembrane</keyword>
<accession>A0AAE9DGI3</accession>
<evidence type="ECO:0008006" key="5">
    <source>
        <dbReference type="Google" id="ProtNLM"/>
    </source>
</evidence>
<keyword evidence="1" id="KW-1133">Transmembrane helix</keyword>
<evidence type="ECO:0000256" key="2">
    <source>
        <dbReference type="SAM" id="SignalP"/>
    </source>
</evidence>
<sequence length="417" mass="48091">MRLLGLVLVVTVIVGFGTATAVGVTTKKGCRTKAKAFAVGTRSANGIDAVDFEDRTLRKPVQKVYFWPSLTDFEKNVLRDAFNQIGRRTCVKFEEQEYKPWYHADRWDSNSPHVLIRKSGKFAAYSDAVVEGLVDRTILYVAQSSFEPSNFNNSRGMIMDQLVRFMGLQRELYRPDAVSYVQAIDGGIPNLGTPDYNPIQLTWPFDPESITVPLWAREKFRLTAYCPARNDADIGAGQRVGLLTKWDTVKLNSMYCPERIGDADPSRGPCVVPRAKDLDSFKKRLWAYKRLLAKNTKRKAKKAKAKVKKTRKTMIFDNRLEVEEYKWEQSLAAAEKQLEESVKWVKVVEKDRRHDLDYDHQLRVAKLKVDKNQWEFAYNEKSLALIRSKLKIRFYYQVCLVSFIFNFIALVYLVLPR</sequence>
<keyword evidence="2" id="KW-0732">Signal</keyword>
<dbReference type="EMBL" id="CP090892">
    <property type="protein sequence ID" value="ULU04037.1"/>
    <property type="molecule type" value="Genomic_DNA"/>
</dbReference>
<organism evidence="3 4">
    <name type="scientific">Caenorhabditis briggsae</name>
    <dbReference type="NCBI Taxonomy" id="6238"/>
    <lineage>
        <taxon>Eukaryota</taxon>
        <taxon>Metazoa</taxon>
        <taxon>Ecdysozoa</taxon>
        <taxon>Nematoda</taxon>
        <taxon>Chromadorea</taxon>
        <taxon>Rhabditida</taxon>
        <taxon>Rhabditina</taxon>
        <taxon>Rhabditomorpha</taxon>
        <taxon>Rhabditoidea</taxon>
        <taxon>Rhabditidae</taxon>
        <taxon>Peloderinae</taxon>
        <taxon>Caenorhabditis</taxon>
    </lineage>
</organism>
<gene>
    <name evidence="3" type="ORF">L3Y34_017081</name>
</gene>
<feature type="chain" id="PRO_5042115469" description="Peptidase M12A domain-containing protein" evidence="2">
    <location>
        <begin position="20"/>
        <end position="417"/>
    </location>
</feature>
<dbReference type="InterPro" id="IPR024079">
    <property type="entry name" value="MetalloPept_cat_dom_sf"/>
</dbReference>
<reference evidence="3 4" key="1">
    <citation type="submission" date="2022-05" db="EMBL/GenBank/DDBJ databases">
        <title>Chromosome-level reference genomes for two strains of Caenorhabditis briggsae: an improved platform for comparative genomics.</title>
        <authorList>
            <person name="Stevens L."/>
            <person name="Andersen E.C."/>
        </authorList>
    </citation>
    <scope>NUCLEOTIDE SEQUENCE [LARGE SCALE GENOMIC DNA]</scope>
    <source>
        <strain evidence="3">QX1410_ONT</strain>
        <tissue evidence="3">Whole-organism</tissue>
    </source>
</reference>